<dbReference type="SUPFAM" id="SSF46785">
    <property type="entry name" value="Winged helix' DNA-binding domain"/>
    <property type="match status" value="1"/>
</dbReference>
<evidence type="ECO:0000256" key="3">
    <source>
        <dbReference type="ARBA" id="ARBA00023125"/>
    </source>
</evidence>
<dbReference type="SUPFAM" id="SSF53850">
    <property type="entry name" value="Periplasmic binding protein-like II"/>
    <property type="match status" value="1"/>
</dbReference>
<feature type="domain" description="HTH lysR-type" evidence="5">
    <location>
        <begin position="1"/>
        <end position="58"/>
    </location>
</feature>
<reference evidence="6 7" key="1">
    <citation type="submission" date="2018-07" db="EMBL/GenBank/DDBJ databases">
        <title>Diversity of Mesorhizobium strains in Brazil.</title>
        <authorList>
            <person name="Helene L.C.F."/>
            <person name="Dall'Agnol R."/>
            <person name="Delamuta J.R.M."/>
            <person name="Hungria M."/>
        </authorList>
    </citation>
    <scope>NUCLEOTIDE SEQUENCE [LARGE SCALE GENOMIC DNA]</scope>
    <source>
        <strain evidence="6 7">AC99b</strain>
    </source>
</reference>
<name>A0A330HLJ5_9HYPH</name>
<dbReference type="InterPro" id="IPR005119">
    <property type="entry name" value="LysR_subst-bd"/>
</dbReference>
<protein>
    <submittedName>
        <fullName evidence="6">LysR family transcriptional regulator</fullName>
    </submittedName>
</protein>
<comment type="similarity">
    <text evidence="1">Belongs to the LysR transcriptional regulatory family.</text>
</comment>
<dbReference type="InterPro" id="IPR036390">
    <property type="entry name" value="WH_DNA-bd_sf"/>
</dbReference>
<sequence length="290" mass="32253">MKVEQLRSFLEIVATGSFSTAANRLNVTQSTISARIRALEDHLGQTLLVRGADGVVMTDAGKHLEPHARSIVHSWQEAKREIALPPGYKTILRLGGPSSLWYTLMRPWVSYMREHASDVAIRLEGSYSSNLAERLITGTLDLGLVFVPPRQPGLALEELTQERLVLVCDRDHADNWEEHYVYVEWDEQFQAGHQAAFPGLSAPAITVNPAYLGLQFVLDRRASAYLPHSIALTWVEAGKLKVIAGAPEFLRPVYLIYREKPISGSLLNQAIAGLRGIATSHRRIPDTELD</sequence>
<evidence type="ECO:0000313" key="6">
    <source>
        <dbReference type="EMBL" id="RAZ88820.1"/>
    </source>
</evidence>
<evidence type="ECO:0000256" key="4">
    <source>
        <dbReference type="ARBA" id="ARBA00023163"/>
    </source>
</evidence>
<proteinExistence type="inferred from homology"/>
<comment type="caution">
    <text evidence="6">The sequence shown here is derived from an EMBL/GenBank/DDBJ whole genome shotgun (WGS) entry which is preliminary data.</text>
</comment>
<dbReference type="PRINTS" id="PR00039">
    <property type="entry name" value="HTHLYSR"/>
</dbReference>
<dbReference type="PANTHER" id="PTHR30126">
    <property type="entry name" value="HTH-TYPE TRANSCRIPTIONAL REGULATOR"/>
    <property type="match status" value="1"/>
</dbReference>
<evidence type="ECO:0000313" key="7">
    <source>
        <dbReference type="Proteomes" id="UP000251558"/>
    </source>
</evidence>
<dbReference type="FunFam" id="1.10.10.10:FF:000001">
    <property type="entry name" value="LysR family transcriptional regulator"/>
    <property type="match status" value="1"/>
</dbReference>
<dbReference type="PROSITE" id="PS50931">
    <property type="entry name" value="HTH_LYSR"/>
    <property type="match status" value="1"/>
</dbReference>
<dbReference type="Proteomes" id="UP000251558">
    <property type="component" value="Unassembled WGS sequence"/>
</dbReference>
<accession>A0A330HLJ5</accession>
<dbReference type="AlphaFoldDB" id="A0A330HLJ5"/>
<dbReference type="OrthoDB" id="9786526at2"/>
<dbReference type="Gene3D" id="1.10.10.10">
    <property type="entry name" value="Winged helix-like DNA-binding domain superfamily/Winged helix DNA-binding domain"/>
    <property type="match status" value="1"/>
</dbReference>
<evidence type="ECO:0000259" key="5">
    <source>
        <dbReference type="PROSITE" id="PS50931"/>
    </source>
</evidence>
<dbReference type="GO" id="GO:0000976">
    <property type="term" value="F:transcription cis-regulatory region binding"/>
    <property type="evidence" value="ECO:0007669"/>
    <property type="project" value="TreeGrafter"/>
</dbReference>
<evidence type="ECO:0000256" key="2">
    <source>
        <dbReference type="ARBA" id="ARBA00023015"/>
    </source>
</evidence>
<dbReference type="InterPro" id="IPR036388">
    <property type="entry name" value="WH-like_DNA-bd_sf"/>
</dbReference>
<keyword evidence="7" id="KW-1185">Reference proteome</keyword>
<dbReference type="GO" id="GO:0003700">
    <property type="term" value="F:DNA-binding transcription factor activity"/>
    <property type="evidence" value="ECO:0007669"/>
    <property type="project" value="InterPro"/>
</dbReference>
<dbReference type="PANTHER" id="PTHR30126:SF21">
    <property type="entry name" value="TRANSCRIPTIONAL REGULATOR-RELATED"/>
    <property type="match status" value="1"/>
</dbReference>
<keyword evidence="3" id="KW-0238">DNA-binding</keyword>
<dbReference type="Pfam" id="PF03466">
    <property type="entry name" value="LysR_substrate"/>
    <property type="match status" value="1"/>
</dbReference>
<keyword evidence="4" id="KW-0804">Transcription</keyword>
<dbReference type="InterPro" id="IPR000847">
    <property type="entry name" value="LysR_HTH_N"/>
</dbReference>
<dbReference type="Pfam" id="PF00126">
    <property type="entry name" value="HTH_1"/>
    <property type="match status" value="1"/>
</dbReference>
<gene>
    <name evidence="6" type="ORF">DPM33_20485</name>
</gene>
<dbReference type="RefSeq" id="WP_112099258.1">
    <property type="nucleotide sequence ID" value="NZ_QMBP01000010.1"/>
</dbReference>
<dbReference type="EMBL" id="QMBP01000010">
    <property type="protein sequence ID" value="RAZ88820.1"/>
    <property type="molecule type" value="Genomic_DNA"/>
</dbReference>
<evidence type="ECO:0000256" key="1">
    <source>
        <dbReference type="ARBA" id="ARBA00009437"/>
    </source>
</evidence>
<dbReference type="Gene3D" id="3.40.190.290">
    <property type="match status" value="1"/>
</dbReference>
<organism evidence="6 7">
    <name type="scientific">Mesorhizobium hawassense</name>
    <dbReference type="NCBI Taxonomy" id="1209954"/>
    <lineage>
        <taxon>Bacteria</taxon>
        <taxon>Pseudomonadati</taxon>
        <taxon>Pseudomonadota</taxon>
        <taxon>Alphaproteobacteria</taxon>
        <taxon>Hyphomicrobiales</taxon>
        <taxon>Phyllobacteriaceae</taxon>
        <taxon>Mesorhizobium</taxon>
    </lineage>
</organism>
<keyword evidence="2" id="KW-0805">Transcription regulation</keyword>